<evidence type="ECO:0000256" key="8">
    <source>
        <dbReference type="ARBA" id="ARBA00048679"/>
    </source>
</evidence>
<accession>A0A5C3QS93</accession>
<dbReference type="InterPro" id="IPR000719">
    <property type="entry name" value="Prot_kinase_dom"/>
</dbReference>
<comment type="catalytic activity">
    <reaction evidence="7">
        <text>L-threonyl-[protein] + ATP = O-phospho-L-threonyl-[protein] + ADP + H(+)</text>
        <dbReference type="Rhea" id="RHEA:46608"/>
        <dbReference type="Rhea" id="RHEA-COMP:11060"/>
        <dbReference type="Rhea" id="RHEA-COMP:11605"/>
        <dbReference type="ChEBI" id="CHEBI:15378"/>
        <dbReference type="ChEBI" id="CHEBI:30013"/>
        <dbReference type="ChEBI" id="CHEBI:30616"/>
        <dbReference type="ChEBI" id="CHEBI:61977"/>
        <dbReference type="ChEBI" id="CHEBI:456216"/>
        <dbReference type="EC" id="2.7.11.1"/>
    </reaction>
</comment>
<dbReference type="CDD" id="cd05581">
    <property type="entry name" value="STKc_PDK1"/>
    <property type="match status" value="1"/>
</dbReference>
<evidence type="ECO:0000256" key="1">
    <source>
        <dbReference type="ARBA" id="ARBA00012513"/>
    </source>
</evidence>
<dbReference type="Gene3D" id="1.10.510.10">
    <property type="entry name" value="Transferase(Phosphotransferase) domain 1"/>
    <property type="match status" value="1"/>
</dbReference>
<keyword evidence="5 12" id="KW-0418">Kinase</keyword>
<keyword evidence="2" id="KW-0723">Serine/threonine-protein kinase</keyword>
<dbReference type="SUPFAM" id="SSF56112">
    <property type="entry name" value="Protein kinase-like (PK-like)"/>
    <property type="match status" value="1"/>
</dbReference>
<evidence type="ECO:0000256" key="10">
    <source>
        <dbReference type="SAM" id="MobiDB-lite"/>
    </source>
</evidence>
<proteinExistence type="predicted"/>
<name>A0A5C3QS93_9AGAR</name>
<dbReference type="STRING" id="1884261.A0A5C3QS93"/>
<keyword evidence="13" id="KW-1185">Reference proteome</keyword>
<dbReference type="GO" id="GO:0035556">
    <property type="term" value="P:intracellular signal transduction"/>
    <property type="evidence" value="ECO:0007669"/>
    <property type="project" value="TreeGrafter"/>
</dbReference>
<dbReference type="PANTHER" id="PTHR24356:SF163">
    <property type="entry name" value="3-PHOSPHOINOSITIDE-DEPENDENT PROTEIN KINASE 1-RELATED"/>
    <property type="match status" value="1"/>
</dbReference>
<evidence type="ECO:0000256" key="2">
    <source>
        <dbReference type="ARBA" id="ARBA00022527"/>
    </source>
</evidence>
<evidence type="ECO:0000256" key="4">
    <source>
        <dbReference type="ARBA" id="ARBA00022741"/>
    </source>
</evidence>
<evidence type="ECO:0000259" key="11">
    <source>
        <dbReference type="PROSITE" id="PS50011"/>
    </source>
</evidence>
<dbReference type="InterPro" id="IPR039046">
    <property type="entry name" value="PDPK1"/>
</dbReference>
<evidence type="ECO:0000256" key="6">
    <source>
        <dbReference type="ARBA" id="ARBA00022840"/>
    </source>
</evidence>
<dbReference type="GO" id="GO:0004674">
    <property type="term" value="F:protein serine/threonine kinase activity"/>
    <property type="evidence" value="ECO:0007669"/>
    <property type="project" value="UniProtKB-KW"/>
</dbReference>
<gene>
    <name evidence="12" type="ORF">BDV98DRAFT_502061</name>
</gene>
<feature type="compositionally biased region" description="Acidic residues" evidence="10">
    <location>
        <begin position="409"/>
        <end position="428"/>
    </location>
</feature>
<dbReference type="FunFam" id="3.30.200.20:FF:000042">
    <property type="entry name" value="Aurora kinase A"/>
    <property type="match status" value="1"/>
</dbReference>
<evidence type="ECO:0000256" key="7">
    <source>
        <dbReference type="ARBA" id="ARBA00047899"/>
    </source>
</evidence>
<dbReference type="PROSITE" id="PS50011">
    <property type="entry name" value="PROTEIN_KINASE_DOM"/>
    <property type="match status" value="1"/>
</dbReference>
<feature type="compositionally biased region" description="Low complexity" evidence="10">
    <location>
        <begin position="27"/>
        <end position="39"/>
    </location>
</feature>
<evidence type="ECO:0000256" key="5">
    <source>
        <dbReference type="ARBA" id="ARBA00022777"/>
    </source>
</evidence>
<dbReference type="OrthoDB" id="347657at2759"/>
<evidence type="ECO:0000313" key="13">
    <source>
        <dbReference type="Proteomes" id="UP000305067"/>
    </source>
</evidence>
<dbReference type="InterPro" id="IPR050236">
    <property type="entry name" value="Ser_Thr_kinase_AGC"/>
</dbReference>
<dbReference type="PANTHER" id="PTHR24356">
    <property type="entry name" value="SERINE/THREONINE-PROTEIN KINASE"/>
    <property type="match status" value="1"/>
</dbReference>
<comment type="catalytic activity">
    <reaction evidence="8">
        <text>L-seryl-[protein] + ATP = O-phospho-L-seryl-[protein] + ADP + H(+)</text>
        <dbReference type="Rhea" id="RHEA:17989"/>
        <dbReference type="Rhea" id="RHEA-COMP:9863"/>
        <dbReference type="Rhea" id="RHEA-COMP:11604"/>
        <dbReference type="ChEBI" id="CHEBI:15378"/>
        <dbReference type="ChEBI" id="CHEBI:29999"/>
        <dbReference type="ChEBI" id="CHEBI:30616"/>
        <dbReference type="ChEBI" id="CHEBI:83421"/>
        <dbReference type="ChEBI" id="CHEBI:456216"/>
        <dbReference type="EC" id="2.7.11.1"/>
    </reaction>
</comment>
<dbReference type="GO" id="GO:0005524">
    <property type="term" value="F:ATP binding"/>
    <property type="evidence" value="ECO:0007669"/>
    <property type="project" value="UniProtKB-UniRule"/>
</dbReference>
<dbReference type="EMBL" id="ML178818">
    <property type="protein sequence ID" value="TFL04866.1"/>
    <property type="molecule type" value="Genomic_DNA"/>
</dbReference>
<evidence type="ECO:0000256" key="9">
    <source>
        <dbReference type="PROSITE-ProRule" id="PRU10141"/>
    </source>
</evidence>
<evidence type="ECO:0000313" key="12">
    <source>
        <dbReference type="EMBL" id="TFL04866.1"/>
    </source>
</evidence>
<organism evidence="12 13">
    <name type="scientific">Pterulicium gracile</name>
    <dbReference type="NCBI Taxonomy" id="1884261"/>
    <lineage>
        <taxon>Eukaryota</taxon>
        <taxon>Fungi</taxon>
        <taxon>Dikarya</taxon>
        <taxon>Basidiomycota</taxon>
        <taxon>Agaricomycotina</taxon>
        <taxon>Agaricomycetes</taxon>
        <taxon>Agaricomycetidae</taxon>
        <taxon>Agaricales</taxon>
        <taxon>Pleurotineae</taxon>
        <taxon>Pterulaceae</taxon>
        <taxon>Pterulicium</taxon>
    </lineage>
</organism>
<keyword evidence="6 9" id="KW-0067">ATP-binding</keyword>
<dbReference type="PROSITE" id="PS00107">
    <property type="entry name" value="PROTEIN_KINASE_ATP"/>
    <property type="match status" value="1"/>
</dbReference>
<dbReference type="InterPro" id="IPR017441">
    <property type="entry name" value="Protein_kinase_ATP_BS"/>
</dbReference>
<dbReference type="InterPro" id="IPR011009">
    <property type="entry name" value="Kinase-like_dom_sf"/>
</dbReference>
<dbReference type="EC" id="2.7.11.1" evidence="1"/>
<dbReference type="AlphaFoldDB" id="A0A5C3QS93"/>
<keyword evidence="4 9" id="KW-0547">Nucleotide-binding</keyword>
<dbReference type="Pfam" id="PF00069">
    <property type="entry name" value="Pkinase"/>
    <property type="match status" value="1"/>
</dbReference>
<feature type="region of interest" description="Disordered" evidence="10">
    <location>
        <begin position="1"/>
        <end position="98"/>
    </location>
</feature>
<reference evidence="12 13" key="1">
    <citation type="journal article" date="2019" name="Nat. Ecol. Evol.">
        <title>Megaphylogeny resolves global patterns of mushroom evolution.</title>
        <authorList>
            <person name="Varga T."/>
            <person name="Krizsan K."/>
            <person name="Foldi C."/>
            <person name="Dima B."/>
            <person name="Sanchez-Garcia M."/>
            <person name="Sanchez-Ramirez S."/>
            <person name="Szollosi G.J."/>
            <person name="Szarkandi J.G."/>
            <person name="Papp V."/>
            <person name="Albert L."/>
            <person name="Andreopoulos W."/>
            <person name="Angelini C."/>
            <person name="Antonin V."/>
            <person name="Barry K.W."/>
            <person name="Bougher N.L."/>
            <person name="Buchanan P."/>
            <person name="Buyck B."/>
            <person name="Bense V."/>
            <person name="Catcheside P."/>
            <person name="Chovatia M."/>
            <person name="Cooper J."/>
            <person name="Damon W."/>
            <person name="Desjardin D."/>
            <person name="Finy P."/>
            <person name="Geml J."/>
            <person name="Haridas S."/>
            <person name="Hughes K."/>
            <person name="Justo A."/>
            <person name="Karasinski D."/>
            <person name="Kautmanova I."/>
            <person name="Kiss B."/>
            <person name="Kocsube S."/>
            <person name="Kotiranta H."/>
            <person name="LaButti K.M."/>
            <person name="Lechner B.E."/>
            <person name="Liimatainen K."/>
            <person name="Lipzen A."/>
            <person name="Lukacs Z."/>
            <person name="Mihaltcheva S."/>
            <person name="Morgado L.N."/>
            <person name="Niskanen T."/>
            <person name="Noordeloos M.E."/>
            <person name="Ohm R.A."/>
            <person name="Ortiz-Santana B."/>
            <person name="Ovrebo C."/>
            <person name="Racz N."/>
            <person name="Riley R."/>
            <person name="Savchenko A."/>
            <person name="Shiryaev A."/>
            <person name="Soop K."/>
            <person name="Spirin V."/>
            <person name="Szebenyi C."/>
            <person name="Tomsovsky M."/>
            <person name="Tulloss R.E."/>
            <person name="Uehling J."/>
            <person name="Grigoriev I.V."/>
            <person name="Vagvolgyi C."/>
            <person name="Papp T."/>
            <person name="Martin F.M."/>
            <person name="Miettinen O."/>
            <person name="Hibbett D.S."/>
            <person name="Nagy L.G."/>
        </authorList>
    </citation>
    <scope>NUCLEOTIDE SEQUENCE [LARGE SCALE GENOMIC DNA]</scope>
    <source>
        <strain evidence="12 13">CBS 309.79</strain>
    </source>
</reference>
<keyword evidence="3" id="KW-0808">Transferase</keyword>
<feature type="binding site" evidence="9">
    <location>
        <position position="133"/>
    </location>
    <ligand>
        <name>ATP</name>
        <dbReference type="ChEBI" id="CHEBI:30616"/>
    </ligand>
</feature>
<protein>
    <recommendedName>
        <fullName evidence="1">non-specific serine/threonine protein kinase</fullName>
        <ecNumber evidence="1">2.7.11.1</ecNumber>
    </recommendedName>
</protein>
<dbReference type="Proteomes" id="UP000305067">
    <property type="component" value="Unassembled WGS sequence"/>
</dbReference>
<feature type="non-terminal residue" evidence="12">
    <location>
        <position position="428"/>
    </location>
</feature>
<evidence type="ECO:0000256" key="3">
    <source>
        <dbReference type="ARBA" id="ARBA00022679"/>
    </source>
</evidence>
<feature type="region of interest" description="Disordered" evidence="10">
    <location>
        <begin position="406"/>
        <end position="428"/>
    </location>
</feature>
<sequence length="428" mass="47198">MLEIGRNTPPTESVAPPTLAELSRNASVISTSSSDSSPSLQLKTPPRPRPIRTFTSPRNHSPGPQTPRATSYINSELGVPVNQPASAGGRARSRLRSEPTANDFTFGATLGEGSYSTVKHAIHKATQKEYAIKILEKSHLLRHNKVQTAVSEKNSLIRLGTGHPGIVRLHWAFQDESRLYFVIDLATNGEMQSRIVRMGSLSLECARYYTAQIVDAIEYMHSKDVIHRQPENVLLDSEFRIKLTDFGTGKIVEPGNEKPKTFVGTAQYVSPELLEASETSKSSDLWALGCIVYQMIAGRFTFQGLSEYLTWQKIKQLEYSFPEGFDPVAQDLVQRLLVKDPSARLGAGSSGSDHDMPALRSHPFFSSTDWSTLWSDTPPPLQPGLLVREHHPLSPGHDHWGDIGAAWDDLADSDGDSDGLEWASEQEG</sequence>
<dbReference type="Gene3D" id="3.30.200.20">
    <property type="entry name" value="Phosphorylase Kinase, domain 1"/>
    <property type="match status" value="1"/>
</dbReference>
<feature type="domain" description="Protein kinase" evidence="11">
    <location>
        <begin position="104"/>
        <end position="365"/>
    </location>
</feature>